<dbReference type="Pfam" id="PF10067">
    <property type="entry name" value="DUF2306"/>
    <property type="match status" value="1"/>
</dbReference>
<keyword evidence="1" id="KW-0812">Transmembrane</keyword>
<feature type="transmembrane region" description="Helical" evidence="1">
    <location>
        <begin position="334"/>
        <end position="356"/>
    </location>
</feature>
<evidence type="ECO:0000313" key="2">
    <source>
        <dbReference type="EMBL" id="TCJ22065.1"/>
    </source>
</evidence>
<evidence type="ECO:0000256" key="1">
    <source>
        <dbReference type="SAM" id="Phobius"/>
    </source>
</evidence>
<evidence type="ECO:0000313" key="3">
    <source>
        <dbReference type="Proteomes" id="UP000295453"/>
    </source>
</evidence>
<dbReference type="EMBL" id="SJZJ01000026">
    <property type="protein sequence ID" value="TCJ22065.1"/>
    <property type="molecule type" value="Genomic_DNA"/>
</dbReference>
<feature type="transmembrane region" description="Helical" evidence="1">
    <location>
        <begin position="207"/>
        <end position="227"/>
    </location>
</feature>
<proteinExistence type="predicted"/>
<organism evidence="2 3">
    <name type="scientific">Nocardioides jejuensis</name>
    <dbReference type="NCBI Taxonomy" id="2502782"/>
    <lineage>
        <taxon>Bacteria</taxon>
        <taxon>Bacillati</taxon>
        <taxon>Actinomycetota</taxon>
        <taxon>Actinomycetes</taxon>
        <taxon>Propionibacteriales</taxon>
        <taxon>Nocardioidaceae</taxon>
        <taxon>Nocardioides</taxon>
    </lineage>
</organism>
<dbReference type="RefSeq" id="WP_131585072.1">
    <property type="nucleotide sequence ID" value="NZ_SJZJ01000026.1"/>
</dbReference>
<comment type="caution">
    <text evidence="2">The sequence shown here is derived from an EMBL/GenBank/DDBJ whole genome shotgun (WGS) entry which is preliminary data.</text>
</comment>
<feature type="transmembrane region" description="Helical" evidence="1">
    <location>
        <begin position="248"/>
        <end position="267"/>
    </location>
</feature>
<feature type="transmembrane region" description="Helical" evidence="1">
    <location>
        <begin position="7"/>
        <end position="26"/>
    </location>
</feature>
<dbReference type="Proteomes" id="UP000295453">
    <property type="component" value="Unassembled WGS sequence"/>
</dbReference>
<keyword evidence="3" id="KW-1185">Reference proteome</keyword>
<sequence>MRTPRLATVAWFVIATVVLVYAPMAFEYTARLFGGGPELWDHTFSAAVGSDHALGAGSIHHEQQGVYSAHRWVLLMHTSLGSIAIALAVFQLTNRSRRRPGVHRIVGRVQATLAVTAMLGAMTYLVLVGPRGTYDGPAFYLQLWGLAIGTLAGTVLGVLAARQRHIASHRVLMTYAFALLCTAPFLRVLYILLGMAWPGVTQEVTNLAGGAIEAVWAPMAAILATRLMPVPRSRDVHAAITSKLEPGALAAGVLGLASLVIGYAVSFDGLDRVTLSAIVANALGLALTTVNLRAAGDPVAREDWRIHHAAMLMGAPATAILWLLYRLPFTTGEAFYGALLTGPALTLSLGLVTVAWRRRRPARVAASAVTV</sequence>
<keyword evidence="1" id="KW-0472">Membrane</keyword>
<name>A0A4R1BXL3_9ACTN</name>
<reference evidence="2 3" key="1">
    <citation type="submission" date="2019-03" db="EMBL/GenBank/DDBJ databases">
        <authorList>
            <person name="Kim M.K.M."/>
        </authorList>
    </citation>
    <scope>NUCLEOTIDE SEQUENCE [LARGE SCALE GENOMIC DNA]</scope>
    <source>
        <strain evidence="2 3">18JY15-6</strain>
    </source>
</reference>
<feature type="transmembrane region" description="Helical" evidence="1">
    <location>
        <begin position="273"/>
        <end position="294"/>
    </location>
</feature>
<accession>A0A4R1BXL3</accession>
<gene>
    <name evidence="2" type="ORF">EPD65_13645</name>
</gene>
<dbReference type="InterPro" id="IPR018750">
    <property type="entry name" value="DUF2306_membrane"/>
</dbReference>
<keyword evidence="1" id="KW-1133">Transmembrane helix</keyword>
<feature type="transmembrane region" description="Helical" evidence="1">
    <location>
        <begin position="105"/>
        <end position="127"/>
    </location>
</feature>
<feature type="transmembrane region" description="Helical" evidence="1">
    <location>
        <begin position="172"/>
        <end position="195"/>
    </location>
</feature>
<dbReference type="OrthoDB" id="3773661at2"/>
<feature type="transmembrane region" description="Helical" evidence="1">
    <location>
        <begin position="139"/>
        <end position="160"/>
    </location>
</feature>
<protein>
    <submittedName>
        <fullName evidence="2">DUF2306 domain-containing protein</fullName>
    </submittedName>
</protein>
<dbReference type="AlphaFoldDB" id="A0A4R1BXL3"/>
<feature type="transmembrane region" description="Helical" evidence="1">
    <location>
        <begin position="306"/>
        <end position="328"/>
    </location>
</feature>
<feature type="transmembrane region" description="Helical" evidence="1">
    <location>
        <begin position="72"/>
        <end position="93"/>
    </location>
</feature>